<dbReference type="Pfam" id="PF00498">
    <property type="entry name" value="FHA"/>
    <property type="match status" value="1"/>
</dbReference>
<feature type="coiled-coil region" evidence="6">
    <location>
        <begin position="173"/>
        <end position="253"/>
    </location>
</feature>
<dbReference type="OrthoDB" id="424012at2759"/>
<gene>
    <name evidence="9" type="ORF">DGAL_LOCUS1009</name>
</gene>
<evidence type="ECO:0000313" key="9">
    <source>
        <dbReference type="EMBL" id="CAH0098901.1"/>
    </source>
</evidence>
<dbReference type="PROSITE" id="PS50006">
    <property type="entry name" value="FHA_DOMAIN"/>
    <property type="match status" value="1"/>
</dbReference>
<dbReference type="FunFam" id="3.40.800.20:FF:000005">
    <property type="entry name" value="histone deacetylase 6"/>
    <property type="match status" value="1"/>
</dbReference>
<evidence type="ECO:0000259" key="8">
    <source>
        <dbReference type="PROSITE" id="PS50006"/>
    </source>
</evidence>
<dbReference type="EMBL" id="CAKKLH010000010">
    <property type="protein sequence ID" value="CAH0098901.1"/>
    <property type="molecule type" value="Genomic_DNA"/>
</dbReference>
<evidence type="ECO:0000256" key="5">
    <source>
        <dbReference type="ARBA" id="ARBA00048287"/>
    </source>
</evidence>
<dbReference type="PANTHER" id="PTHR10625">
    <property type="entry name" value="HISTONE DEACETYLASE HDAC1-RELATED"/>
    <property type="match status" value="1"/>
</dbReference>
<feature type="domain" description="FHA" evidence="8">
    <location>
        <begin position="32"/>
        <end position="82"/>
    </location>
</feature>
<comment type="subcellular location">
    <subcellularLocation>
        <location evidence="1">Nucleus</location>
    </subcellularLocation>
</comment>
<dbReference type="Pfam" id="PF00850">
    <property type="entry name" value="Hist_deacetyl"/>
    <property type="match status" value="1"/>
</dbReference>
<evidence type="ECO:0000313" key="10">
    <source>
        <dbReference type="Proteomes" id="UP000789390"/>
    </source>
</evidence>
<dbReference type="SMART" id="SM00240">
    <property type="entry name" value="FHA"/>
    <property type="match status" value="1"/>
</dbReference>
<name>A0A8J2RGQ3_9CRUS</name>
<reference evidence="9" key="1">
    <citation type="submission" date="2021-11" db="EMBL/GenBank/DDBJ databases">
        <authorList>
            <person name="Schell T."/>
        </authorList>
    </citation>
    <scope>NUCLEOTIDE SEQUENCE</scope>
    <source>
        <strain evidence="9">M5</strain>
    </source>
</reference>
<evidence type="ECO:0000256" key="1">
    <source>
        <dbReference type="ARBA" id="ARBA00004123"/>
    </source>
</evidence>
<dbReference type="PANTHER" id="PTHR10625:SF38">
    <property type="entry name" value="HISTONE DEACETYLASE 6, ISOFORM G"/>
    <property type="match status" value="1"/>
</dbReference>
<proteinExistence type="inferred from homology"/>
<dbReference type="InterPro" id="IPR000286">
    <property type="entry name" value="HDACs"/>
</dbReference>
<evidence type="ECO:0000256" key="2">
    <source>
        <dbReference type="ARBA" id="ARBA00007738"/>
    </source>
</evidence>
<dbReference type="GO" id="GO:0141221">
    <property type="term" value="F:histone deacetylase activity, hydrolytic mechanism"/>
    <property type="evidence" value="ECO:0007669"/>
    <property type="project" value="UniProtKB-EC"/>
</dbReference>
<keyword evidence="4" id="KW-0539">Nucleus</keyword>
<keyword evidence="3" id="KW-0378">Hydrolase</keyword>
<dbReference type="AlphaFoldDB" id="A0A8J2RGQ3"/>
<keyword evidence="6" id="KW-0175">Coiled coil</keyword>
<dbReference type="Proteomes" id="UP000789390">
    <property type="component" value="Unassembled WGS sequence"/>
</dbReference>
<dbReference type="InterPro" id="IPR000253">
    <property type="entry name" value="FHA_dom"/>
</dbReference>
<dbReference type="InterPro" id="IPR037138">
    <property type="entry name" value="His_deacetylse_dom_sf"/>
</dbReference>
<dbReference type="Gene3D" id="3.40.800.20">
    <property type="entry name" value="Histone deacetylase domain"/>
    <property type="match status" value="1"/>
</dbReference>
<evidence type="ECO:0000256" key="7">
    <source>
        <dbReference type="SAM" id="MobiDB-lite"/>
    </source>
</evidence>
<comment type="similarity">
    <text evidence="2">Belongs to the histone deacetylase family. HD type 2 subfamily.</text>
</comment>
<evidence type="ECO:0000256" key="3">
    <source>
        <dbReference type="ARBA" id="ARBA00022801"/>
    </source>
</evidence>
<comment type="caution">
    <text evidence="9">The sequence shown here is derived from an EMBL/GenBank/DDBJ whole genome shotgun (WGS) entry which is preliminary data.</text>
</comment>
<dbReference type="InterPro" id="IPR023801">
    <property type="entry name" value="His_deacetylse_dom"/>
</dbReference>
<feature type="region of interest" description="Disordered" evidence="7">
    <location>
        <begin position="255"/>
        <end position="279"/>
    </location>
</feature>
<dbReference type="InterPro" id="IPR023696">
    <property type="entry name" value="Ureohydrolase_dom_sf"/>
</dbReference>
<dbReference type="GO" id="GO:0040029">
    <property type="term" value="P:epigenetic regulation of gene expression"/>
    <property type="evidence" value="ECO:0007669"/>
    <property type="project" value="TreeGrafter"/>
</dbReference>
<comment type="catalytic activity">
    <reaction evidence="5">
        <text>N(6)-acetyl-L-lysyl-[histone] + H2O = L-lysyl-[histone] + acetate</text>
        <dbReference type="Rhea" id="RHEA:58196"/>
        <dbReference type="Rhea" id="RHEA-COMP:9845"/>
        <dbReference type="Rhea" id="RHEA-COMP:11338"/>
        <dbReference type="ChEBI" id="CHEBI:15377"/>
        <dbReference type="ChEBI" id="CHEBI:29969"/>
        <dbReference type="ChEBI" id="CHEBI:30089"/>
        <dbReference type="ChEBI" id="CHEBI:61930"/>
        <dbReference type="EC" id="3.5.1.98"/>
    </reaction>
</comment>
<dbReference type="PRINTS" id="PR01270">
    <property type="entry name" value="HDASUPER"/>
</dbReference>
<evidence type="ECO:0000256" key="6">
    <source>
        <dbReference type="SAM" id="Coils"/>
    </source>
</evidence>
<dbReference type="Gene3D" id="2.60.200.20">
    <property type="match status" value="1"/>
</dbReference>
<protein>
    <recommendedName>
        <fullName evidence="8">FHA domain-containing protein</fullName>
    </recommendedName>
</protein>
<organism evidence="9 10">
    <name type="scientific">Daphnia galeata</name>
    <dbReference type="NCBI Taxonomy" id="27404"/>
    <lineage>
        <taxon>Eukaryota</taxon>
        <taxon>Metazoa</taxon>
        <taxon>Ecdysozoa</taxon>
        <taxon>Arthropoda</taxon>
        <taxon>Crustacea</taxon>
        <taxon>Branchiopoda</taxon>
        <taxon>Diplostraca</taxon>
        <taxon>Cladocera</taxon>
        <taxon>Anomopoda</taxon>
        <taxon>Daphniidae</taxon>
        <taxon>Daphnia</taxon>
    </lineage>
</organism>
<accession>A0A8J2RGQ3</accession>
<keyword evidence="10" id="KW-1185">Reference proteome</keyword>
<sequence length="665" mass="75375">MASNHTVAVLQRIGSNDDGYACINLDCNAPEVTIGRSRESCYSIFDNIISRKHAIFRFNVSDGQWTVESLGMHGVILNNIHVPKHQQIPIHHMDTVAFSSVSRFLYSFQHAPKVEMIEEPHSKKLCLNPNSPVALQTSVCSTTSLERTVKNKTINTQLATKSQEAKDNNRKKKTDYLEKTKEIEERIARINEENQVLIEQNESIVHKSTMEIDILQEQLEQEKRLRIETMAELTNVKESYKRLEIELKHKVNNKSVDEEMQSRRQLRSSLGNGKSRILLSPNRPVKERDSASPLVLRPFIPEHRVCFVYDERMALHRNVRQPGHHEQPARITSVYRKLEKYGVLERCHRLDARIATREELLWLHTPDYIDELSATAKKKQSTLNRLERQYDSIFFCPETYQAALLSAGSSLQVVESILRDESRSGVAVIRPPGHHAECDDAFGFCYFNNTALAAKYAIETHSLNRILIVDWDIHHGNGIQKMFEEDPRVLYISLHRLDLFPFNPEQSDCNVVGKGLGTGFTVNIAWPTKGVGDSEYLAAFRQVIMPIANQYNPQLVLVAAGFDAAIGDPLGDCNVTPEGYGQMCHMLTSLAKGRVALLLEGGYDLKSISNSMMMCARSLLGDPLPTPSIKSLQPEAAVAIRRVVKHLRPYWSSLDVENNNQMQAR</sequence>
<dbReference type="SUPFAM" id="SSF49879">
    <property type="entry name" value="SMAD/FHA domain"/>
    <property type="match status" value="1"/>
</dbReference>
<evidence type="ECO:0000256" key="4">
    <source>
        <dbReference type="ARBA" id="ARBA00023242"/>
    </source>
</evidence>
<dbReference type="SUPFAM" id="SSF52768">
    <property type="entry name" value="Arginase/deacetylase"/>
    <property type="match status" value="1"/>
</dbReference>
<dbReference type="GO" id="GO:0000118">
    <property type="term" value="C:histone deacetylase complex"/>
    <property type="evidence" value="ECO:0007669"/>
    <property type="project" value="TreeGrafter"/>
</dbReference>
<dbReference type="InterPro" id="IPR008984">
    <property type="entry name" value="SMAD_FHA_dom_sf"/>
</dbReference>